<dbReference type="PANTHER" id="PTHR43660">
    <property type="entry name" value="DIPEPTIDYL CARBOXYPEPTIDASE"/>
    <property type="match status" value="1"/>
</dbReference>
<dbReference type="InterPro" id="IPR034005">
    <property type="entry name" value="M3A_DCP"/>
</dbReference>
<dbReference type="InterPro" id="IPR045090">
    <property type="entry name" value="Pept_M3A_M3B"/>
</dbReference>
<dbReference type="EMBL" id="LR217720">
    <property type="protein sequence ID" value="VFP84204.1"/>
    <property type="molecule type" value="Genomic_DNA"/>
</dbReference>
<dbReference type="RefSeq" id="WP_157989706.1">
    <property type="nucleotide sequence ID" value="NZ_LR217720.1"/>
</dbReference>
<dbReference type="Proteomes" id="UP000294418">
    <property type="component" value="Chromosome"/>
</dbReference>
<evidence type="ECO:0000256" key="7">
    <source>
        <dbReference type="ARBA" id="ARBA00024603"/>
    </source>
</evidence>
<dbReference type="InterPro" id="IPR024079">
    <property type="entry name" value="MetalloPept_cat_dom_sf"/>
</dbReference>
<keyword evidence="3 9" id="KW-0479">Metal-binding</keyword>
<comment type="catalytic activity">
    <reaction evidence="7">
        <text>Hydrolysis of oligopeptides, with broad specificity. Gly or Ala commonly occur as P1 or P1' residues, but more distant residues are also important, as is shown by the fact that Z-Gly-Pro-Gly-|-Gly-Pro-Ala is cleaved, but not Z-(Gly)(5).</text>
        <dbReference type="EC" id="3.4.24.70"/>
    </reaction>
</comment>
<dbReference type="Gene3D" id="1.10.1370.10">
    <property type="entry name" value="Neurolysin, domain 3"/>
    <property type="match status" value="1"/>
</dbReference>
<proteinExistence type="inferred from homology"/>
<evidence type="ECO:0000256" key="8">
    <source>
        <dbReference type="ARBA" id="ARBA00026100"/>
    </source>
</evidence>
<evidence type="ECO:0000256" key="1">
    <source>
        <dbReference type="ARBA" id="ARBA00006040"/>
    </source>
</evidence>
<dbReference type="GO" id="GO:0005829">
    <property type="term" value="C:cytosol"/>
    <property type="evidence" value="ECO:0007669"/>
    <property type="project" value="UniProtKB-ARBA"/>
</dbReference>
<evidence type="ECO:0000256" key="9">
    <source>
        <dbReference type="RuleBase" id="RU003435"/>
    </source>
</evidence>
<dbReference type="InterPro" id="IPR024077">
    <property type="entry name" value="Neurolysin/TOP_dom2"/>
</dbReference>
<dbReference type="CDD" id="cd06456">
    <property type="entry name" value="M3A_DCP"/>
    <property type="match status" value="1"/>
</dbReference>
<evidence type="ECO:0000259" key="11">
    <source>
        <dbReference type="Pfam" id="PF19310"/>
    </source>
</evidence>
<evidence type="ECO:0000256" key="3">
    <source>
        <dbReference type="ARBA" id="ARBA00022723"/>
    </source>
</evidence>
<sequence length="686" mass="79326">MDNPLLASFTLPPFHSINAIHIVPAITQILHECQDTVNNMLSQDRPYNWNNFVQPFLEVDNKMSRALSPVSHLHLVKNTPSLRTEYEKILPIISEYSTWIGQHEGLYKAYCNLKEEGDSYESLSIAQKKVVDNILRDFKFAGIGLQKEQQDRYKEISIRLSILSSIYSNNVLDATMGWSKLITDQSDLEGIPERMIEDMKAQAVQKGQHGWLLTLDLPSYLAVMTYCNNRSIREEVYYAYATRASDQGPNAGKWDNTEIMSEILALRHELSQILGFESYAAQSLSTKMAENVSQVMHFLYDIEKCVQSQAEKETTQLYAFAKEMYKMHILEPWDMAFVSEKQKQHLFHLSDEKIRPYFPEHRVLNGLFIILNRVYGVNTTERHDVEVYHEDVRFFELFDETNTLRGSFFLDLYTRDNKCSGAWMDECIGQMRMSDGRLQKPVAYITCNFHRPAGGKIALFTHEEIITLFHEFGHGLHHMLTEIEICGVSGINGVPWDAVELPSQLMENWCWEPEVLVLLSGHYKTHAPLPQEFVHKIVSAKNYQSALYIQRQLVLSLFDLCLHSERNPNDDLQVLVMFKEIQHRISKIQEPEWSRFPHTFNHIFSGGYAAGYYSYLWANILAADAWSRFKMEGIFNRKTGQSFLDNILTQGGAEQPMTLFYRFLGRAPKIDAMLNQYGIPLISDER</sequence>
<dbReference type="GO" id="GO:0004222">
    <property type="term" value="F:metalloendopeptidase activity"/>
    <property type="evidence" value="ECO:0007669"/>
    <property type="project" value="UniProtKB-EC"/>
</dbReference>
<evidence type="ECO:0000313" key="12">
    <source>
        <dbReference type="EMBL" id="VFP84204.1"/>
    </source>
</evidence>
<keyword evidence="4 9" id="KW-0378">Hydrolase</keyword>
<protein>
    <recommendedName>
        <fullName evidence="8">oligopeptidase A</fullName>
        <ecNumber evidence="8">3.4.24.70</ecNumber>
    </recommendedName>
</protein>
<comment type="similarity">
    <text evidence="1 9">Belongs to the peptidase M3 family.</text>
</comment>
<dbReference type="InterPro" id="IPR001567">
    <property type="entry name" value="Pept_M3A_M3B_dom"/>
</dbReference>
<name>A0A451DCM7_9GAMM</name>
<evidence type="ECO:0000256" key="4">
    <source>
        <dbReference type="ARBA" id="ARBA00022801"/>
    </source>
</evidence>
<evidence type="ECO:0000259" key="10">
    <source>
        <dbReference type="Pfam" id="PF01432"/>
    </source>
</evidence>
<keyword evidence="6 9" id="KW-0482">Metalloprotease</keyword>
<comment type="cofactor">
    <cofactor evidence="9">
        <name>Zn(2+)</name>
        <dbReference type="ChEBI" id="CHEBI:29105"/>
    </cofactor>
    <text evidence="9">Binds 1 zinc ion.</text>
</comment>
<dbReference type="AlphaFoldDB" id="A0A451DCM7"/>
<dbReference type="FunFam" id="3.40.390.10:FF:000009">
    <property type="entry name" value="Oligopeptidase A"/>
    <property type="match status" value="1"/>
</dbReference>
<feature type="domain" description="Oligopeptidase A N-terminal" evidence="11">
    <location>
        <begin position="26"/>
        <end position="149"/>
    </location>
</feature>
<dbReference type="PANTHER" id="PTHR43660:SF1">
    <property type="entry name" value="DIPEPTIDYL CARBOXYPEPTIDASE"/>
    <property type="match status" value="1"/>
</dbReference>
<dbReference type="Pfam" id="PF19310">
    <property type="entry name" value="TOP_N"/>
    <property type="match status" value="1"/>
</dbReference>
<keyword evidence="5 9" id="KW-0862">Zinc</keyword>
<organism evidence="12 13">
    <name type="scientific">Candidatus Erwinia haradaeae</name>
    <dbReference type="NCBI Taxonomy" id="1922217"/>
    <lineage>
        <taxon>Bacteria</taxon>
        <taxon>Pseudomonadati</taxon>
        <taxon>Pseudomonadota</taxon>
        <taxon>Gammaproteobacteria</taxon>
        <taxon>Enterobacterales</taxon>
        <taxon>Erwiniaceae</taxon>
        <taxon>Erwinia</taxon>
    </lineage>
</organism>
<dbReference type="GO" id="GO:0046872">
    <property type="term" value="F:metal ion binding"/>
    <property type="evidence" value="ECO:0007669"/>
    <property type="project" value="UniProtKB-UniRule"/>
</dbReference>
<keyword evidence="2 9" id="KW-0645">Protease</keyword>
<dbReference type="OrthoDB" id="9773538at2"/>
<evidence type="ECO:0000256" key="2">
    <source>
        <dbReference type="ARBA" id="ARBA00022670"/>
    </source>
</evidence>
<evidence type="ECO:0000256" key="6">
    <source>
        <dbReference type="ARBA" id="ARBA00023049"/>
    </source>
</evidence>
<feature type="domain" description="Peptidase M3A/M3B catalytic" evidence="10">
    <location>
        <begin position="223"/>
        <end position="678"/>
    </location>
</feature>
<dbReference type="Gene3D" id="3.40.390.10">
    <property type="entry name" value="Collagenase (Catalytic Domain)"/>
    <property type="match status" value="1"/>
</dbReference>
<reference evidence="12 13" key="1">
    <citation type="submission" date="2019-02" db="EMBL/GenBank/DDBJ databases">
        <authorList>
            <person name="Manzano-Marin A."/>
            <person name="Manzano-Marin A."/>
        </authorList>
    </citation>
    <scope>NUCLEOTIDE SEQUENCE [LARGE SCALE GENOMIC DNA]</scope>
    <source>
        <strain evidence="12 13">ErCilaricifoliae</strain>
    </source>
</reference>
<dbReference type="Pfam" id="PF01432">
    <property type="entry name" value="Peptidase_M3"/>
    <property type="match status" value="1"/>
</dbReference>
<evidence type="ECO:0000256" key="5">
    <source>
        <dbReference type="ARBA" id="ARBA00022833"/>
    </source>
</evidence>
<dbReference type="NCBIfam" id="NF008159">
    <property type="entry name" value="PRK10911.1"/>
    <property type="match status" value="1"/>
</dbReference>
<dbReference type="InterPro" id="IPR045666">
    <property type="entry name" value="OpdA_N"/>
</dbReference>
<gene>
    <name evidence="12" type="primary">prlC</name>
    <name evidence="12" type="ORF">ERCILAFE3058_287</name>
</gene>
<dbReference type="EC" id="3.4.24.70" evidence="8"/>
<dbReference type="GO" id="GO:0006508">
    <property type="term" value="P:proteolysis"/>
    <property type="evidence" value="ECO:0007669"/>
    <property type="project" value="UniProtKB-KW"/>
</dbReference>
<evidence type="ECO:0000313" key="13">
    <source>
        <dbReference type="Proteomes" id="UP000294418"/>
    </source>
</evidence>
<accession>A0A451DCM7</accession>
<dbReference type="SUPFAM" id="SSF55486">
    <property type="entry name" value="Metalloproteases ('zincins'), catalytic domain"/>
    <property type="match status" value="1"/>
</dbReference>